<sequence length="513" mass="56359">MNYSKALLTLCVIATASIPRPAESQDVVAAPGEFEAHQDVGAPKLKGDATYNAASQTYQLSAAGANMWGARDEFHFAWKRLRGDFIVQARVDFAGKGVDPHRKAGLIVRSSLDDDASYVDGVVHGDGLVSLQWRRAKAAATEQIEAAVRAADVLQLERRGNTYIFSAAKHGEPFRTVQVADIDVGDVPYVGLVLCSHDSGVIEQAVFRNVRVIKPAKPDFVPYRDYIGSHLELLDVATGHRQLLYSSKQPFEAPNWTTDGAALIYNTSGSDPQHRGRLYRFDLVTHKAALIDTGFAIRNNNDHVLSFDGSMLGISDQSTDKGESTIYTLPSSGGAPKRITPRTPSYLHGWSPDARWLVYTGIRDGDADIYRIAADGSGEEIRLTSAMGVDDGPEYSPDGRFIYFNSMRNGKMQIFRMKPDGTDQQALTNDEYNNWFPHVSPDGKWLSMISYVDEIAPGDHPYYKRVYLRLMPAEGGPAKVIAYVYGGQGTINVPSWSPDGRKLAFVSNSDIAD</sequence>
<dbReference type="PANTHER" id="PTHR36842:SF1">
    <property type="entry name" value="PROTEIN TOLB"/>
    <property type="match status" value="1"/>
</dbReference>
<keyword evidence="3" id="KW-1185">Reference proteome</keyword>
<evidence type="ECO:0000313" key="2">
    <source>
        <dbReference type="EMBL" id="MBB6093772.1"/>
    </source>
</evidence>
<dbReference type="PANTHER" id="PTHR36842">
    <property type="entry name" value="PROTEIN TOLB HOMOLOG"/>
    <property type="match status" value="1"/>
</dbReference>
<dbReference type="RefSeq" id="WP_184332469.1">
    <property type="nucleotide sequence ID" value="NZ_JACHHZ010000003.1"/>
</dbReference>
<dbReference type="Pfam" id="PF07676">
    <property type="entry name" value="PD40"/>
    <property type="match status" value="3"/>
</dbReference>
<dbReference type="InterPro" id="IPR011042">
    <property type="entry name" value="6-blade_b-propeller_TolB-like"/>
</dbReference>
<dbReference type="InterPro" id="IPR011659">
    <property type="entry name" value="WD40"/>
</dbReference>
<dbReference type="Gene3D" id="2.60.120.200">
    <property type="match status" value="1"/>
</dbReference>
<dbReference type="SUPFAM" id="SSF82171">
    <property type="entry name" value="DPP6 N-terminal domain-like"/>
    <property type="match status" value="1"/>
</dbReference>
<organism evidence="2 3">
    <name type="scientific">Povalibacter uvarum</name>
    <dbReference type="NCBI Taxonomy" id="732238"/>
    <lineage>
        <taxon>Bacteria</taxon>
        <taxon>Pseudomonadati</taxon>
        <taxon>Pseudomonadota</taxon>
        <taxon>Gammaproteobacteria</taxon>
        <taxon>Steroidobacterales</taxon>
        <taxon>Steroidobacteraceae</taxon>
        <taxon>Povalibacter</taxon>
    </lineage>
</organism>
<name>A0A841HNY0_9GAMM</name>
<accession>A0A841HNY0</accession>
<comment type="similarity">
    <text evidence="1">Belongs to the TolB family.</text>
</comment>
<dbReference type="AlphaFoldDB" id="A0A841HNY0"/>
<reference evidence="2 3" key="1">
    <citation type="submission" date="2020-08" db="EMBL/GenBank/DDBJ databases">
        <title>Genomic Encyclopedia of Type Strains, Phase IV (KMG-IV): sequencing the most valuable type-strain genomes for metagenomic binning, comparative biology and taxonomic classification.</title>
        <authorList>
            <person name="Goeker M."/>
        </authorList>
    </citation>
    <scope>NUCLEOTIDE SEQUENCE [LARGE SCALE GENOMIC DNA]</scope>
    <source>
        <strain evidence="2 3">DSM 26723</strain>
    </source>
</reference>
<dbReference type="Gene3D" id="2.120.10.30">
    <property type="entry name" value="TolB, C-terminal domain"/>
    <property type="match status" value="1"/>
</dbReference>
<dbReference type="Proteomes" id="UP000588068">
    <property type="component" value="Unassembled WGS sequence"/>
</dbReference>
<evidence type="ECO:0000313" key="3">
    <source>
        <dbReference type="Proteomes" id="UP000588068"/>
    </source>
</evidence>
<protein>
    <submittedName>
        <fullName evidence="2">Regulation of enolase protein 1 (Concanavalin A-like superfamily)</fullName>
    </submittedName>
</protein>
<proteinExistence type="inferred from homology"/>
<dbReference type="EMBL" id="JACHHZ010000003">
    <property type="protein sequence ID" value="MBB6093772.1"/>
    <property type="molecule type" value="Genomic_DNA"/>
</dbReference>
<evidence type="ECO:0000256" key="1">
    <source>
        <dbReference type="ARBA" id="ARBA00009820"/>
    </source>
</evidence>
<gene>
    <name evidence="2" type="ORF">HNQ60_002653</name>
</gene>
<comment type="caution">
    <text evidence="2">The sequence shown here is derived from an EMBL/GenBank/DDBJ whole genome shotgun (WGS) entry which is preliminary data.</text>
</comment>